<organism evidence="1 2">
    <name type="scientific">Phaseolus angularis</name>
    <name type="common">Azuki bean</name>
    <name type="synonym">Vigna angularis</name>
    <dbReference type="NCBI Taxonomy" id="3914"/>
    <lineage>
        <taxon>Eukaryota</taxon>
        <taxon>Viridiplantae</taxon>
        <taxon>Streptophyta</taxon>
        <taxon>Embryophyta</taxon>
        <taxon>Tracheophyta</taxon>
        <taxon>Spermatophyta</taxon>
        <taxon>Magnoliopsida</taxon>
        <taxon>eudicotyledons</taxon>
        <taxon>Gunneridae</taxon>
        <taxon>Pentapetalae</taxon>
        <taxon>rosids</taxon>
        <taxon>fabids</taxon>
        <taxon>Fabales</taxon>
        <taxon>Fabaceae</taxon>
        <taxon>Papilionoideae</taxon>
        <taxon>50 kb inversion clade</taxon>
        <taxon>NPAAA clade</taxon>
        <taxon>indigoferoid/millettioid clade</taxon>
        <taxon>Phaseoleae</taxon>
        <taxon>Vigna</taxon>
    </lineage>
</organism>
<protein>
    <submittedName>
        <fullName evidence="1">Uncharacterized protein</fullName>
    </submittedName>
</protein>
<gene>
    <name evidence="1" type="ORF">LR48_Vigan04g203100</name>
</gene>
<sequence>MWRKLDIPIFGGDVVFGWTNRLERYFHLQEVSEMERMQTVMIALEGKALQSHLGIIQIGSGLSLPVQHVEESFRGGYCLNSDWFGWGLC</sequence>
<accession>A0A0L9UGF0</accession>
<dbReference type="Gramene" id="KOM41833">
    <property type="protein sequence ID" value="KOM41833"/>
    <property type="gene ID" value="LR48_Vigan04g203100"/>
</dbReference>
<dbReference type="Proteomes" id="UP000053144">
    <property type="component" value="Chromosome 4"/>
</dbReference>
<reference evidence="2" key="1">
    <citation type="journal article" date="2015" name="Proc. Natl. Acad. Sci. U.S.A.">
        <title>Genome sequencing of adzuki bean (Vigna angularis) provides insight into high starch and low fat accumulation and domestication.</title>
        <authorList>
            <person name="Yang K."/>
            <person name="Tian Z."/>
            <person name="Chen C."/>
            <person name="Luo L."/>
            <person name="Zhao B."/>
            <person name="Wang Z."/>
            <person name="Yu L."/>
            <person name="Li Y."/>
            <person name="Sun Y."/>
            <person name="Li W."/>
            <person name="Chen Y."/>
            <person name="Li Y."/>
            <person name="Zhang Y."/>
            <person name="Ai D."/>
            <person name="Zhao J."/>
            <person name="Shang C."/>
            <person name="Ma Y."/>
            <person name="Wu B."/>
            <person name="Wang M."/>
            <person name="Gao L."/>
            <person name="Sun D."/>
            <person name="Zhang P."/>
            <person name="Guo F."/>
            <person name="Wang W."/>
            <person name="Li Y."/>
            <person name="Wang J."/>
            <person name="Varshney R.K."/>
            <person name="Wang J."/>
            <person name="Ling H.Q."/>
            <person name="Wan P."/>
        </authorList>
    </citation>
    <scope>NUCLEOTIDE SEQUENCE</scope>
    <source>
        <strain evidence="2">cv. Jingnong 6</strain>
    </source>
</reference>
<dbReference type="AlphaFoldDB" id="A0A0L9UGF0"/>
<dbReference type="EMBL" id="CM003374">
    <property type="protein sequence ID" value="KOM41833.1"/>
    <property type="molecule type" value="Genomic_DNA"/>
</dbReference>
<proteinExistence type="predicted"/>
<evidence type="ECO:0000313" key="1">
    <source>
        <dbReference type="EMBL" id="KOM41833.1"/>
    </source>
</evidence>
<name>A0A0L9UGF0_PHAAN</name>
<evidence type="ECO:0000313" key="2">
    <source>
        <dbReference type="Proteomes" id="UP000053144"/>
    </source>
</evidence>